<dbReference type="HOGENOM" id="CLU_1233363_0_0_3"/>
<name>B7KM69_GLOC7</name>
<reference evidence="2" key="1">
    <citation type="journal article" date="2011" name="MBio">
        <title>Novel metabolic attributes of the genus Cyanothece, comprising a group of unicellular nitrogen-fixing Cyanobacteria.</title>
        <authorList>
            <person name="Bandyopadhyay A."/>
            <person name="Elvitigala T."/>
            <person name="Welsh E."/>
            <person name="Stockel J."/>
            <person name="Liberton M."/>
            <person name="Min H."/>
            <person name="Sherman L.A."/>
            <person name="Pakrasi H.B."/>
        </authorList>
    </citation>
    <scope>NUCLEOTIDE SEQUENCE [LARGE SCALE GENOMIC DNA]</scope>
    <source>
        <strain evidence="2">PCC 7424</strain>
        <plasmid evidence="2">pP742401</plasmid>
    </source>
</reference>
<dbReference type="Proteomes" id="UP000002384">
    <property type="component" value="Plasmid pP742401"/>
</dbReference>
<dbReference type="EMBL" id="CP001292">
    <property type="protein sequence ID" value="ACK73891.1"/>
    <property type="molecule type" value="Genomic_DNA"/>
</dbReference>
<protein>
    <submittedName>
        <fullName evidence="1">Uncharacterized protein</fullName>
    </submittedName>
</protein>
<sequence>MQSIENNLITLKDNKTDTIYQLPLDTFHQYGKPFAHVVSFPPYQYSLDELNHLWNIGLTELTEQQLIKKGIYGFILNGKVWDKTNEKFGEITELIPQNLQIQIRWDETRHINYTALELKALNIFPIHFIKLSRHVAYELSLDEESYLKAYISFKTKKLAQQWFPILNPLIGKLSALNKHENPVYQHLPPFIWEYEVEKFKHKILNNKLKILRKIASLDLQEPPP</sequence>
<dbReference type="RefSeq" id="WP_012599788.1">
    <property type="nucleotide sequence ID" value="NC_011738.1"/>
</dbReference>
<geneLocation type="plasmid" evidence="1 2">
    <name>pP742401</name>
</geneLocation>
<keyword evidence="2" id="KW-1185">Reference proteome</keyword>
<gene>
    <name evidence="1" type="ordered locus">PCC7424_5833</name>
</gene>
<accession>B7KM69</accession>
<proteinExistence type="predicted"/>
<evidence type="ECO:0000313" key="2">
    <source>
        <dbReference type="Proteomes" id="UP000002384"/>
    </source>
</evidence>
<evidence type="ECO:0000313" key="1">
    <source>
        <dbReference type="EMBL" id="ACK73891.1"/>
    </source>
</evidence>
<dbReference type="KEGG" id="cyc:PCC7424_5833"/>
<organism evidence="1 2">
    <name type="scientific">Gloeothece citriformis (strain PCC 7424)</name>
    <name type="common">Cyanothece sp. (strain PCC 7424)</name>
    <dbReference type="NCBI Taxonomy" id="65393"/>
    <lineage>
        <taxon>Bacteria</taxon>
        <taxon>Bacillati</taxon>
        <taxon>Cyanobacteriota</taxon>
        <taxon>Cyanophyceae</taxon>
        <taxon>Oscillatoriophycideae</taxon>
        <taxon>Chroococcales</taxon>
        <taxon>Aphanothecaceae</taxon>
        <taxon>Gloeothece</taxon>
        <taxon>Gloeothece citriformis</taxon>
    </lineage>
</organism>
<keyword evidence="1" id="KW-0614">Plasmid</keyword>
<dbReference type="AlphaFoldDB" id="B7KM69"/>